<dbReference type="InterPro" id="IPR007921">
    <property type="entry name" value="CHAP_dom"/>
</dbReference>
<dbReference type="InterPro" id="IPR038765">
    <property type="entry name" value="Papain-like_cys_pep_sf"/>
</dbReference>
<dbReference type="Proteomes" id="UP000287171">
    <property type="component" value="Unassembled WGS sequence"/>
</dbReference>
<keyword evidence="3" id="KW-1185">Reference proteome</keyword>
<feature type="domain" description="Peptidase C51" evidence="1">
    <location>
        <begin position="25"/>
        <end position="154"/>
    </location>
</feature>
<gene>
    <name evidence="2" type="ORF">KDA_18040</name>
</gene>
<dbReference type="PROSITE" id="PS50911">
    <property type="entry name" value="CHAP"/>
    <property type="match status" value="1"/>
</dbReference>
<reference evidence="3" key="1">
    <citation type="submission" date="2018-12" db="EMBL/GenBank/DDBJ databases">
        <title>Tengunoibacter tsumagoiensis gen. nov., sp. nov., Dictyobacter kobayashii sp. nov., D. alpinus sp. nov., and D. joshuensis sp. nov. and description of Dictyobacteraceae fam. nov. within the order Ktedonobacterales isolated from Tengu-no-mugimeshi.</title>
        <authorList>
            <person name="Wang C.M."/>
            <person name="Zheng Y."/>
            <person name="Sakai Y."/>
            <person name="Toyoda A."/>
            <person name="Minakuchi Y."/>
            <person name="Abe K."/>
            <person name="Yokota A."/>
            <person name="Yabe S."/>
        </authorList>
    </citation>
    <scope>NUCLEOTIDE SEQUENCE [LARGE SCALE GENOMIC DNA]</scope>
    <source>
        <strain evidence="3">Uno16</strain>
    </source>
</reference>
<sequence length="155" mass="16525">MAPEFQAVPSGVVSLPLSVGTHRGSKGLGALAAPYVMGSRLQSTYPFGQCTWWAAQRYYQLHNVVVPWTMNANAGQWVDRASQFGWHVSSIPALGSILVLGSGVQGANRVGHVAVVEQILNNNMVIASSMNWGNKPGAVTNSLFRMGTGVTFVSH</sequence>
<dbReference type="SUPFAM" id="SSF54001">
    <property type="entry name" value="Cysteine proteinases"/>
    <property type="match status" value="1"/>
</dbReference>
<accession>A0A402B4Q8</accession>
<dbReference type="EMBL" id="BIFT01000001">
    <property type="protein sequence ID" value="GCE26320.1"/>
    <property type="molecule type" value="Genomic_DNA"/>
</dbReference>
<proteinExistence type="predicted"/>
<dbReference type="Gene3D" id="3.90.1720.10">
    <property type="entry name" value="endopeptidase domain like (from Nostoc punctiforme)"/>
    <property type="match status" value="1"/>
</dbReference>
<evidence type="ECO:0000259" key="1">
    <source>
        <dbReference type="PROSITE" id="PS50911"/>
    </source>
</evidence>
<protein>
    <recommendedName>
        <fullName evidence="1">Peptidase C51 domain-containing protein</fullName>
    </recommendedName>
</protein>
<dbReference type="AlphaFoldDB" id="A0A402B4Q8"/>
<dbReference type="Pfam" id="PF05257">
    <property type="entry name" value="CHAP"/>
    <property type="match status" value="1"/>
</dbReference>
<evidence type="ECO:0000313" key="2">
    <source>
        <dbReference type="EMBL" id="GCE26320.1"/>
    </source>
</evidence>
<name>A0A402B4Q8_9CHLR</name>
<organism evidence="2 3">
    <name type="scientific">Dictyobacter alpinus</name>
    <dbReference type="NCBI Taxonomy" id="2014873"/>
    <lineage>
        <taxon>Bacteria</taxon>
        <taxon>Bacillati</taxon>
        <taxon>Chloroflexota</taxon>
        <taxon>Ktedonobacteria</taxon>
        <taxon>Ktedonobacterales</taxon>
        <taxon>Dictyobacteraceae</taxon>
        <taxon>Dictyobacter</taxon>
    </lineage>
</organism>
<comment type="caution">
    <text evidence="2">The sequence shown here is derived from an EMBL/GenBank/DDBJ whole genome shotgun (WGS) entry which is preliminary data.</text>
</comment>
<evidence type="ECO:0000313" key="3">
    <source>
        <dbReference type="Proteomes" id="UP000287171"/>
    </source>
</evidence>